<comment type="caution">
    <text evidence="1">The sequence shown here is derived from an EMBL/GenBank/DDBJ whole genome shotgun (WGS) entry which is preliminary data.</text>
</comment>
<dbReference type="Proteomes" id="UP001212123">
    <property type="component" value="Unassembled WGS sequence"/>
</dbReference>
<sequence>MQLDQPFLDIELTAFLEQSLDILPASEVELLHFIASQNGSILLSELENSHQVYELIVSSIQSLKRRFLISNQQINAEVSLKISSVIRKFYHQLDHN</sequence>
<gene>
    <name evidence="1" type="ORF">PN492_13395</name>
</gene>
<organism evidence="1 2">
    <name type="scientific">Dolichospermum circinale CS-537/01</name>
    <dbReference type="NCBI Taxonomy" id="3021739"/>
    <lineage>
        <taxon>Bacteria</taxon>
        <taxon>Bacillati</taxon>
        <taxon>Cyanobacteriota</taxon>
        <taxon>Cyanophyceae</taxon>
        <taxon>Nostocales</taxon>
        <taxon>Aphanizomenonaceae</taxon>
        <taxon>Dolichospermum</taxon>
        <taxon>Dolichospermum circinale</taxon>
    </lineage>
</organism>
<proteinExistence type="predicted"/>
<keyword evidence="2" id="KW-1185">Reference proteome</keyword>
<evidence type="ECO:0000313" key="2">
    <source>
        <dbReference type="Proteomes" id="UP001212123"/>
    </source>
</evidence>
<protein>
    <submittedName>
        <fullName evidence="1">Uncharacterized protein</fullName>
    </submittedName>
</protein>
<dbReference type="EMBL" id="JAQMTU010000078">
    <property type="protein sequence ID" value="MDB9487530.1"/>
    <property type="molecule type" value="Genomic_DNA"/>
</dbReference>
<evidence type="ECO:0000313" key="1">
    <source>
        <dbReference type="EMBL" id="MDB9487530.1"/>
    </source>
</evidence>
<accession>A0ABT5A7K5</accession>
<name>A0ABT5A7K5_9CYAN</name>
<dbReference type="RefSeq" id="WP_271805720.1">
    <property type="nucleotide sequence ID" value="NZ_JAQMTU010000078.1"/>
</dbReference>
<reference evidence="1 2" key="1">
    <citation type="submission" date="2023-01" db="EMBL/GenBank/DDBJ databases">
        <title>Genomes from the Australian National Cyanobacteria Reference Collection.</title>
        <authorList>
            <person name="Willis A."/>
            <person name="Lee E.M.F."/>
        </authorList>
    </citation>
    <scope>NUCLEOTIDE SEQUENCE [LARGE SCALE GENOMIC DNA]</scope>
    <source>
        <strain evidence="1 2">CS-537/01</strain>
    </source>
</reference>